<keyword evidence="1" id="KW-0285">Flavoprotein</keyword>
<dbReference type="InterPro" id="IPR036661">
    <property type="entry name" value="Luciferase-like_sf"/>
</dbReference>
<dbReference type="OrthoDB" id="3265338at2"/>
<dbReference type="NCBIfam" id="TIGR03560">
    <property type="entry name" value="F420_Rv1855c"/>
    <property type="match status" value="1"/>
</dbReference>
<dbReference type="SUPFAM" id="SSF51679">
    <property type="entry name" value="Bacterial luciferase-like"/>
    <property type="match status" value="1"/>
</dbReference>
<organism evidence="6 7">
    <name type="scientific">Ktedonosporobacter rubrisoli</name>
    <dbReference type="NCBI Taxonomy" id="2509675"/>
    <lineage>
        <taxon>Bacteria</taxon>
        <taxon>Bacillati</taxon>
        <taxon>Chloroflexota</taxon>
        <taxon>Ktedonobacteria</taxon>
        <taxon>Ktedonobacterales</taxon>
        <taxon>Ktedonosporobacteraceae</taxon>
        <taxon>Ktedonosporobacter</taxon>
    </lineage>
</organism>
<evidence type="ECO:0000259" key="5">
    <source>
        <dbReference type="Pfam" id="PF00296"/>
    </source>
</evidence>
<keyword evidence="4" id="KW-0503">Monooxygenase</keyword>
<keyword evidence="2" id="KW-0288">FMN</keyword>
<gene>
    <name evidence="6" type="ORF">EPA93_10505</name>
</gene>
<keyword evidence="3" id="KW-0560">Oxidoreductase</keyword>
<evidence type="ECO:0000256" key="3">
    <source>
        <dbReference type="ARBA" id="ARBA00023002"/>
    </source>
</evidence>
<dbReference type="InterPro" id="IPR011251">
    <property type="entry name" value="Luciferase-like_dom"/>
</dbReference>
<evidence type="ECO:0000313" key="6">
    <source>
        <dbReference type="EMBL" id="QBD76416.1"/>
    </source>
</evidence>
<evidence type="ECO:0000256" key="4">
    <source>
        <dbReference type="ARBA" id="ARBA00023033"/>
    </source>
</evidence>
<reference evidence="6 7" key="1">
    <citation type="submission" date="2019-01" db="EMBL/GenBank/DDBJ databases">
        <title>Ktedonosporobacter rubrisoli SCAWS-G2.</title>
        <authorList>
            <person name="Huang Y."/>
            <person name="Yan B."/>
        </authorList>
    </citation>
    <scope>NUCLEOTIDE SEQUENCE [LARGE SCALE GENOMIC DNA]</scope>
    <source>
        <strain evidence="6 7">SCAWS-G2</strain>
    </source>
</reference>
<dbReference type="GO" id="GO:0046306">
    <property type="term" value="P:alkanesulfonate catabolic process"/>
    <property type="evidence" value="ECO:0007669"/>
    <property type="project" value="TreeGrafter"/>
</dbReference>
<evidence type="ECO:0000256" key="2">
    <source>
        <dbReference type="ARBA" id="ARBA00022643"/>
    </source>
</evidence>
<dbReference type="AlphaFoldDB" id="A0A4P6JNV7"/>
<dbReference type="EMBL" id="CP035758">
    <property type="protein sequence ID" value="QBD76416.1"/>
    <property type="molecule type" value="Genomic_DNA"/>
</dbReference>
<dbReference type="PANTHER" id="PTHR42847:SF8">
    <property type="entry name" value="CONSERVED PROTEIN"/>
    <property type="match status" value="1"/>
</dbReference>
<dbReference type="PANTHER" id="PTHR42847">
    <property type="entry name" value="ALKANESULFONATE MONOOXYGENASE"/>
    <property type="match status" value="1"/>
</dbReference>
<dbReference type="Gene3D" id="3.20.20.30">
    <property type="entry name" value="Luciferase-like domain"/>
    <property type="match status" value="1"/>
</dbReference>
<name>A0A4P6JNV7_KTERU</name>
<protein>
    <submittedName>
        <fullName evidence="6">LLM class F420-dependent oxidoreductase</fullName>
    </submittedName>
</protein>
<dbReference type="Proteomes" id="UP000290365">
    <property type="component" value="Chromosome"/>
</dbReference>
<feature type="domain" description="Luciferase-like" evidence="5">
    <location>
        <begin position="4"/>
        <end position="252"/>
    </location>
</feature>
<dbReference type="InterPro" id="IPR019952">
    <property type="entry name" value="F420_OxRdatse_Rv1855c_pred"/>
</dbReference>
<proteinExistence type="predicted"/>
<dbReference type="Pfam" id="PF00296">
    <property type="entry name" value="Bac_luciferase"/>
    <property type="match status" value="1"/>
</dbReference>
<keyword evidence="7" id="KW-1185">Reference proteome</keyword>
<dbReference type="InterPro" id="IPR050172">
    <property type="entry name" value="SsuD_RutA_monooxygenase"/>
</dbReference>
<accession>A0A4P6JNV7</accession>
<evidence type="ECO:0000256" key="1">
    <source>
        <dbReference type="ARBA" id="ARBA00022630"/>
    </source>
</evidence>
<sequence length="316" mass="35064">MSLKYSIFLPLGVGGELASKDPVETYETVAQIAQMADELSYETAWLPDHFITAQPSQAALFESWTTAAALARDTKRVRIGHLVTGNAYRNPALQAKMASTLDVISHGRYTFGIGAGWHEQEFRAYGYEYPTGPERLRQLREAVQIILAMWTQEEAVFEGKYYQVRGAINQPKGVQKPHVPLLIAGDGERVTLKLVAQYADACSVQGDFAAIKHKFAVLKQHCEAVGRDYQSIRRTALTLCLISESDEQARALIPGGELLGFPGNVLSYGLIGTPETIRQRLAAYEEAGVQELIISFFDAPGLDFTRRFANEFIMKQ</sequence>
<dbReference type="GO" id="GO:0008726">
    <property type="term" value="F:alkanesulfonate monooxygenase activity"/>
    <property type="evidence" value="ECO:0007669"/>
    <property type="project" value="TreeGrafter"/>
</dbReference>
<dbReference type="RefSeq" id="WP_129887180.1">
    <property type="nucleotide sequence ID" value="NZ_CP035758.1"/>
</dbReference>
<dbReference type="KEGG" id="kbs:EPA93_10505"/>
<evidence type="ECO:0000313" key="7">
    <source>
        <dbReference type="Proteomes" id="UP000290365"/>
    </source>
</evidence>